<keyword evidence="5 7" id="KW-0408">Iron</keyword>
<evidence type="ECO:0000256" key="1">
    <source>
        <dbReference type="ARBA" id="ARBA00022448"/>
    </source>
</evidence>
<accession>A0A515ERQ7</accession>
<dbReference type="GO" id="GO:0019646">
    <property type="term" value="P:aerobic electron transport chain"/>
    <property type="evidence" value="ECO:0007669"/>
    <property type="project" value="InterPro"/>
</dbReference>
<dbReference type="AlphaFoldDB" id="A0A515ERQ7"/>
<dbReference type="GO" id="GO:0051539">
    <property type="term" value="F:4 iron, 4 sulfur cluster binding"/>
    <property type="evidence" value="ECO:0007669"/>
    <property type="project" value="UniProtKB-KW"/>
</dbReference>
<evidence type="ECO:0000256" key="3">
    <source>
        <dbReference type="ARBA" id="ARBA00022723"/>
    </source>
</evidence>
<dbReference type="RefSeq" id="WP_142812509.1">
    <property type="nucleotide sequence ID" value="NZ_CP036282.1"/>
</dbReference>
<feature type="signal peptide" evidence="8">
    <location>
        <begin position="1"/>
        <end position="32"/>
    </location>
</feature>
<dbReference type="Pfam" id="PF01355">
    <property type="entry name" value="HIPIP"/>
    <property type="match status" value="1"/>
</dbReference>
<evidence type="ECO:0000256" key="7">
    <source>
        <dbReference type="RuleBase" id="RU000620"/>
    </source>
</evidence>
<feature type="domain" description="High potential iron-sulfur proteins family profile" evidence="9">
    <location>
        <begin position="28"/>
        <end position="105"/>
    </location>
</feature>
<dbReference type="InterPro" id="IPR000170">
    <property type="entry name" value="High_potential_FeS_prot"/>
</dbReference>
<sequence>MTTNRRTFVIQSLSGAGLVACASLCNTAFAQAALTEADPQAKALGYFADATKTDKTKYPKYAAGQNCHSCALFQGKASDAAGGCPLFAGKQVAGKGWCSAWAKKA</sequence>
<dbReference type="KEGG" id="rhg:EXZ61_14875"/>
<evidence type="ECO:0000256" key="6">
    <source>
        <dbReference type="ARBA" id="ARBA00023014"/>
    </source>
</evidence>
<comment type="similarity">
    <text evidence="7">Belongs to the high-potential iron-sulfur protein (HiPIP) family.</text>
</comment>
<keyword evidence="1 7" id="KW-0813">Transport</keyword>
<dbReference type="PROSITE" id="PS51373">
    <property type="entry name" value="HIPIP"/>
    <property type="match status" value="1"/>
</dbReference>
<keyword evidence="8" id="KW-0732">Signal</keyword>
<evidence type="ECO:0000256" key="4">
    <source>
        <dbReference type="ARBA" id="ARBA00022982"/>
    </source>
</evidence>
<evidence type="ECO:0000313" key="11">
    <source>
        <dbReference type="Proteomes" id="UP000317365"/>
    </source>
</evidence>
<keyword evidence="6 7" id="KW-0411">Iron-sulfur</keyword>
<dbReference type="PROSITE" id="PS51318">
    <property type="entry name" value="TAT"/>
    <property type="match status" value="1"/>
</dbReference>
<organism evidence="10 11">
    <name type="scientific">Rhodoferax aquaticus</name>
    <dbReference type="NCBI Taxonomy" id="2527691"/>
    <lineage>
        <taxon>Bacteria</taxon>
        <taxon>Pseudomonadati</taxon>
        <taxon>Pseudomonadota</taxon>
        <taxon>Betaproteobacteria</taxon>
        <taxon>Burkholderiales</taxon>
        <taxon>Comamonadaceae</taxon>
        <taxon>Rhodoferax</taxon>
    </lineage>
</organism>
<keyword evidence="2 7" id="KW-0004">4Fe-4S</keyword>
<keyword evidence="4 7" id="KW-0249">Electron transport</keyword>
<dbReference type="SUPFAM" id="SSF57652">
    <property type="entry name" value="HIPIP (high potential iron protein)"/>
    <property type="match status" value="1"/>
</dbReference>
<protein>
    <recommendedName>
        <fullName evidence="7">High-potential iron-sulfur protein</fullName>
        <shortName evidence="7">HiPIP</shortName>
    </recommendedName>
</protein>
<dbReference type="GO" id="GO:0009055">
    <property type="term" value="F:electron transfer activity"/>
    <property type="evidence" value="ECO:0007669"/>
    <property type="project" value="InterPro"/>
</dbReference>
<reference evidence="11" key="2">
    <citation type="journal article" date="2020" name="Int. J. Syst. Evol. Microbiol.">
        <title>Genomic insights into a novel species Rhodoferax aquaticus sp. nov., isolated from freshwater.</title>
        <authorList>
            <person name="Li T."/>
            <person name="Zhuo Y."/>
            <person name="Jin C.Z."/>
            <person name="Wu X."/>
            <person name="Ko S.R."/>
            <person name="Jin F.J."/>
            <person name="Ahn C.Y."/>
            <person name="Oh H.M."/>
            <person name="Lee H.G."/>
            <person name="Jin L."/>
        </authorList>
    </citation>
    <scope>NUCLEOTIDE SEQUENCE [LARGE SCALE GENOMIC DNA]</scope>
    <source>
        <strain evidence="11">Gr-4</strain>
    </source>
</reference>
<dbReference type="GO" id="GO:0046872">
    <property type="term" value="F:metal ion binding"/>
    <property type="evidence" value="ECO:0007669"/>
    <property type="project" value="UniProtKB-KW"/>
</dbReference>
<evidence type="ECO:0000313" key="10">
    <source>
        <dbReference type="EMBL" id="QDL55351.1"/>
    </source>
</evidence>
<evidence type="ECO:0000256" key="2">
    <source>
        <dbReference type="ARBA" id="ARBA00022485"/>
    </source>
</evidence>
<keyword evidence="3 7" id="KW-0479">Metal-binding</keyword>
<name>A0A515ERQ7_9BURK</name>
<evidence type="ECO:0000256" key="8">
    <source>
        <dbReference type="SAM" id="SignalP"/>
    </source>
</evidence>
<dbReference type="InterPro" id="IPR036369">
    <property type="entry name" value="HIPIP_sf"/>
</dbReference>
<reference evidence="11" key="1">
    <citation type="submission" date="2019-02" db="EMBL/GenBank/DDBJ databases">
        <title>Complete genome sequence of Rhodoferax sp. Gr-4.</title>
        <authorList>
            <person name="Jin L."/>
        </authorList>
    </citation>
    <scope>NUCLEOTIDE SEQUENCE [LARGE SCALE GENOMIC DNA]</scope>
    <source>
        <strain evidence="11">Gr-4</strain>
    </source>
</reference>
<proteinExistence type="inferred from homology"/>
<evidence type="ECO:0000256" key="5">
    <source>
        <dbReference type="ARBA" id="ARBA00023004"/>
    </source>
</evidence>
<dbReference type="Gene3D" id="4.10.490.10">
    <property type="entry name" value="High potential iron-sulphur protein"/>
    <property type="match status" value="1"/>
</dbReference>
<evidence type="ECO:0000259" key="9">
    <source>
        <dbReference type="PROSITE" id="PS51373"/>
    </source>
</evidence>
<dbReference type="PROSITE" id="PS51257">
    <property type="entry name" value="PROKAR_LIPOPROTEIN"/>
    <property type="match status" value="1"/>
</dbReference>
<dbReference type="Proteomes" id="UP000317365">
    <property type="component" value="Chromosome"/>
</dbReference>
<dbReference type="InterPro" id="IPR006311">
    <property type="entry name" value="TAT_signal"/>
</dbReference>
<comment type="function">
    <text evidence="7">Specific class of high-redox-potential 4Fe-4S ferredoxins. Functions in anaerobic electron transport in most purple and in some other photosynthetic bacteria and in at least one genus (Paracoccus) of halophilic, denitrifying bacteria.</text>
</comment>
<dbReference type="EMBL" id="CP036282">
    <property type="protein sequence ID" value="QDL55351.1"/>
    <property type="molecule type" value="Genomic_DNA"/>
</dbReference>
<feature type="chain" id="PRO_5021725338" description="High-potential iron-sulfur protein" evidence="8">
    <location>
        <begin position="33"/>
        <end position="105"/>
    </location>
</feature>
<comment type="subunit">
    <text evidence="7">Homodimer.</text>
</comment>
<keyword evidence="11" id="KW-1185">Reference proteome</keyword>
<gene>
    <name evidence="10" type="ORF">EXZ61_14875</name>
</gene>